<accession>A0A6M4ILC5</accession>
<gene>
    <name evidence="1" type="ORF">HKW67_03700</name>
</gene>
<proteinExistence type="predicted"/>
<dbReference type="Proteomes" id="UP000500938">
    <property type="component" value="Chromosome"/>
</dbReference>
<dbReference type="KEGG" id="ggr:HKW67_03700"/>
<sequence>MLYICIHGTGNLAMEAVSGERNRERELYDDPPADQQQLVKRVPNHLRPLGADPLANMAPASDSKDYTAAQLAAVIEKEGLSKAHQQIELFACGAGMNDNAEQRAFEQQRVADQVREKFRHDVAAAAGLRQDAMLRLVGERLDEVAAIVRARHDRMDEAAALKRSFGERFFDALRGRGYVGVTVNAYRGDVKAGLVADVPGLAAAPFAVVSRDTTNNPNAPGMRVTYPLPLV</sequence>
<name>A0A6M4ILC5_9BACT</name>
<dbReference type="RefSeq" id="WP_171224106.1">
    <property type="nucleotide sequence ID" value="NZ_CP053085.1"/>
</dbReference>
<evidence type="ECO:0000313" key="2">
    <source>
        <dbReference type="Proteomes" id="UP000500938"/>
    </source>
</evidence>
<protein>
    <submittedName>
        <fullName evidence="1">Uncharacterized protein</fullName>
    </submittedName>
</protein>
<reference evidence="1 2" key="1">
    <citation type="submission" date="2020-05" db="EMBL/GenBank/DDBJ databases">
        <title>Complete genome sequence of Gemmatimonas greenlandica TET16.</title>
        <authorList>
            <person name="Zeng Y."/>
        </authorList>
    </citation>
    <scope>NUCLEOTIDE SEQUENCE [LARGE SCALE GENOMIC DNA]</scope>
    <source>
        <strain evidence="1 2">TET16</strain>
    </source>
</reference>
<evidence type="ECO:0000313" key="1">
    <source>
        <dbReference type="EMBL" id="QJR34678.1"/>
    </source>
</evidence>
<dbReference type="EMBL" id="CP053085">
    <property type="protein sequence ID" value="QJR34678.1"/>
    <property type="molecule type" value="Genomic_DNA"/>
</dbReference>
<dbReference type="AlphaFoldDB" id="A0A6M4ILC5"/>
<keyword evidence="2" id="KW-1185">Reference proteome</keyword>
<organism evidence="1 2">
    <name type="scientific">Gemmatimonas groenlandica</name>
    <dbReference type="NCBI Taxonomy" id="2732249"/>
    <lineage>
        <taxon>Bacteria</taxon>
        <taxon>Pseudomonadati</taxon>
        <taxon>Gemmatimonadota</taxon>
        <taxon>Gemmatimonadia</taxon>
        <taxon>Gemmatimonadales</taxon>
        <taxon>Gemmatimonadaceae</taxon>
        <taxon>Gemmatimonas</taxon>
    </lineage>
</organism>